<dbReference type="PANTHER" id="PTHR20858:SF17">
    <property type="entry name" value="HYDROXYMETHYLPYRIMIDINE_PHOSPHOMETHYLPYRIMIDINE KINASE THI20-RELATED"/>
    <property type="match status" value="1"/>
</dbReference>
<evidence type="ECO:0000259" key="3">
    <source>
        <dbReference type="Pfam" id="PF08543"/>
    </source>
</evidence>
<evidence type="ECO:0000313" key="4">
    <source>
        <dbReference type="EMBL" id="PTU31663.1"/>
    </source>
</evidence>
<dbReference type="Pfam" id="PF08543">
    <property type="entry name" value="Phos_pyr_kin"/>
    <property type="match status" value="1"/>
</dbReference>
<reference evidence="4 5" key="1">
    <citation type="submission" date="2018-04" db="EMBL/GenBank/DDBJ databases">
        <title>Novel species isolated from glacier.</title>
        <authorList>
            <person name="Liu Q."/>
            <person name="Xin Y.-H."/>
        </authorList>
    </citation>
    <scope>NUCLEOTIDE SEQUENCE [LARGE SCALE GENOMIC DNA]</scope>
    <source>
        <strain evidence="4 5">GT1R17</strain>
    </source>
</reference>
<dbReference type="EMBL" id="QANS01000003">
    <property type="protein sequence ID" value="PTU31663.1"/>
    <property type="molecule type" value="Genomic_DNA"/>
</dbReference>
<dbReference type="AlphaFoldDB" id="A0A2T5MGH8"/>
<evidence type="ECO:0000256" key="1">
    <source>
        <dbReference type="ARBA" id="ARBA00004948"/>
    </source>
</evidence>
<dbReference type="CDD" id="cd01169">
    <property type="entry name" value="HMPP_kinase"/>
    <property type="match status" value="1"/>
</dbReference>
<dbReference type="InterPro" id="IPR004399">
    <property type="entry name" value="HMP/HMP-P_kinase_dom"/>
</dbReference>
<dbReference type="SUPFAM" id="SSF53613">
    <property type="entry name" value="Ribokinase-like"/>
    <property type="match status" value="1"/>
</dbReference>
<dbReference type="Gene3D" id="3.40.1190.20">
    <property type="match status" value="1"/>
</dbReference>
<sequence length="259" mass="26736">MSSTHSQRPIVLCFSGHDPGGGAGIHADIEAIGALGGHALTIITAHTVQDTRNVERVVPTDLTLLAEQIVALSSDSVISAIKVGLLGEAAQISVIARTAQALGVPLVLDPILRAGGGSNLASTATIMAMQTQLFPLTTVLTPNAAEARRLAPGDTAAENADALLETGCANVLITGGDEPSDDVVNSWHRVGHEAQTFRWPRLPETFHGAGCTLAASIAALLAQGREVGDALAEAQAYTQRALQNAQRTGQGRSIPGRLL</sequence>
<organism evidence="4 5">
    <name type="scientific">Stenotrophobium rhamnosiphilum</name>
    <dbReference type="NCBI Taxonomy" id="2029166"/>
    <lineage>
        <taxon>Bacteria</taxon>
        <taxon>Pseudomonadati</taxon>
        <taxon>Pseudomonadota</taxon>
        <taxon>Gammaproteobacteria</taxon>
        <taxon>Nevskiales</taxon>
        <taxon>Nevskiaceae</taxon>
        <taxon>Stenotrophobium</taxon>
    </lineage>
</organism>
<keyword evidence="4" id="KW-0418">Kinase</keyword>
<dbReference type="InterPro" id="IPR029056">
    <property type="entry name" value="Ribokinase-like"/>
</dbReference>
<dbReference type="EC" id="2.7.1.49" evidence="2"/>
<dbReference type="GO" id="GO:0009228">
    <property type="term" value="P:thiamine biosynthetic process"/>
    <property type="evidence" value="ECO:0007669"/>
    <property type="project" value="InterPro"/>
</dbReference>
<dbReference type="GO" id="GO:0009229">
    <property type="term" value="P:thiamine diphosphate biosynthetic process"/>
    <property type="evidence" value="ECO:0007669"/>
    <property type="project" value="UniProtKB-UniPathway"/>
</dbReference>
<dbReference type="GO" id="GO:0008972">
    <property type="term" value="F:phosphomethylpyrimidine kinase activity"/>
    <property type="evidence" value="ECO:0007669"/>
    <property type="project" value="InterPro"/>
</dbReference>
<feature type="domain" description="Pyridoxamine kinase/Phosphomethylpyrimidine kinase" evidence="3">
    <location>
        <begin position="18"/>
        <end position="252"/>
    </location>
</feature>
<comment type="caution">
    <text evidence="4">The sequence shown here is derived from an EMBL/GenBank/DDBJ whole genome shotgun (WGS) entry which is preliminary data.</text>
</comment>
<name>A0A2T5MGH8_9GAMM</name>
<proteinExistence type="predicted"/>
<dbReference type="GO" id="GO:0008902">
    <property type="term" value="F:hydroxymethylpyrimidine kinase activity"/>
    <property type="evidence" value="ECO:0007669"/>
    <property type="project" value="UniProtKB-EC"/>
</dbReference>
<dbReference type="UniPathway" id="UPA00060">
    <property type="reaction ID" value="UER00138"/>
</dbReference>
<protein>
    <recommendedName>
        <fullName evidence="2">hydroxymethylpyrimidine kinase</fullName>
        <ecNumber evidence="2">2.7.1.49</ecNumber>
    </recommendedName>
</protein>
<comment type="pathway">
    <text evidence="1">Cofactor biosynthesis; thiamine diphosphate biosynthesis.</text>
</comment>
<keyword evidence="4" id="KW-0808">Transferase</keyword>
<keyword evidence="5" id="KW-1185">Reference proteome</keyword>
<evidence type="ECO:0000256" key="2">
    <source>
        <dbReference type="ARBA" id="ARBA00012135"/>
    </source>
</evidence>
<gene>
    <name evidence="4" type="ORF">CJD38_10130</name>
</gene>
<dbReference type="OrthoDB" id="9810880at2"/>
<dbReference type="Proteomes" id="UP000244248">
    <property type="component" value="Unassembled WGS sequence"/>
</dbReference>
<dbReference type="PANTHER" id="PTHR20858">
    <property type="entry name" value="PHOSPHOMETHYLPYRIMIDINE KINASE"/>
    <property type="match status" value="1"/>
</dbReference>
<accession>A0A2T5MGH8</accession>
<dbReference type="InterPro" id="IPR013749">
    <property type="entry name" value="PM/HMP-P_kinase-1"/>
</dbReference>
<dbReference type="RefSeq" id="WP_107940211.1">
    <property type="nucleotide sequence ID" value="NZ_QANS01000003.1"/>
</dbReference>
<dbReference type="GO" id="GO:0005829">
    <property type="term" value="C:cytosol"/>
    <property type="evidence" value="ECO:0007669"/>
    <property type="project" value="TreeGrafter"/>
</dbReference>
<evidence type="ECO:0000313" key="5">
    <source>
        <dbReference type="Proteomes" id="UP000244248"/>
    </source>
</evidence>